<dbReference type="Gene3D" id="3.90.120.10">
    <property type="entry name" value="DNA Methylase, subunit A, domain 2"/>
    <property type="match status" value="2"/>
</dbReference>
<evidence type="ECO:0000256" key="5">
    <source>
        <dbReference type="PROSITE-ProRule" id="PRU01016"/>
    </source>
</evidence>
<organism evidence="6 7">
    <name type="scientific">Cardamine amara subsp. amara</name>
    <dbReference type="NCBI Taxonomy" id="228776"/>
    <lineage>
        <taxon>Eukaryota</taxon>
        <taxon>Viridiplantae</taxon>
        <taxon>Streptophyta</taxon>
        <taxon>Embryophyta</taxon>
        <taxon>Tracheophyta</taxon>
        <taxon>Spermatophyta</taxon>
        <taxon>Magnoliopsida</taxon>
        <taxon>eudicotyledons</taxon>
        <taxon>Gunneridae</taxon>
        <taxon>Pentapetalae</taxon>
        <taxon>rosids</taxon>
        <taxon>malvids</taxon>
        <taxon>Brassicales</taxon>
        <taxon>Brassicaceae</taxon>
        <taxon>Cardamineae</taxon>
        <taxon>Cardamine</taxon>
    </lineage>
</organism>
<evidence type="ECO:0000256" key="1">
    <source>
        <dbReference type="ARBA" id="ARBA00011975"/>
    </source>
</evidence>
<evidence type="ECO:0000256" key="2">
    <source>
        <dbReference type="ARBA" id="ARBA00022603"/>
    </source>
</evidence>
<dbReference type="InterPro" id="IPR029063">
    <property type="entry name" value="SAM-dependent_MTases_sf"/>
</dbReference>
<evidence type="ECO:0000313" key="7">
    <source>
        <dbReference type="Proteomes" id="UP001558713"/>
    </source>
</evidence>
<keyword evidence="2 5" id="KW-0489">Methyltransferase</keyword>
<evidence type="ECO:0000313" key="6">
    <source>
        <dbReference type="EMBL" id="KAL1187775.1"/>
    </source>
</evidence>
<dbReference type="PROSITE" id="PS51679">
    <property type="entry name" value="SAM_MT_C5"/>
    <property type="match status" value="1"/>
</dbReference>
<protein>
    <recommendedName>
        <fullName evidence="1">DNA (cytosine-5-)-methyltransferase</fullName>
        <ecNumber evidence="1">2.1.1.37</ecNumber>
    </recommendedName>
</protein>
<evidence type="ECO:0000256" key="3">
    <source>
        <dbReference type="ARBA" id="ARBA00022679"/>
    </source>
</evidence>
<sequence length="310" mass="35307">MENVVDILKFAECSLARYDVGRLVQMNYQSRMGLMAAGAYGLAQFRMRFFLWGAHSTEMLPQFPLPTHDLVMRGYIPKDFENNVVAYNEGHTVTLGEKLFLAGVISDLPAVTNDETREEMPYDKDPITEFQKFIRLGREELSGSGSVTKSKSKKPILYDHHPLNLNTGYSKRVSYVPKKKKGKFRDFPGLIGSNKIVEFDPDFPKIYLDEFNTALVPHYAMRPFGRLWWDETVSTVVTRAEPHNQVILHPDKNRVLTVRENARLQGFPDYYKLFGPTREKYTQVGNAVAVPVARALGYALGLACLKVFQT</sequence>
<comment type="caution">
    <text evidence="5">Lacks conserved residue(s) required for the propagation of feature annotation.</text>
</comment>
<keyword evidence="7" id="KW-1185">Reference proteome</keyword>
<dbReference type="InterPro" id="IPR050390">
    <property type="entry name" value="C5-Methyltransferase"/>
</dbReference>
<dbReference type="EC" id="2.1.1.37" evidence="1"/>
<accession>A0ABD0YZ76</accession>
<keyword evidence="3 5" id="KW-0808">Transferase</keyword>
<dbReference type="PROSITE" id="PS00095">
    <property type="entry name" value="C5_MTASE_2"/>
    <property type="match status" value="1"/>
</dbReference>
<dbReference type="AlphaFoldDB" id="A0ABD0YZ76"/>
<dbReference type="InterPro" id="IPR001525">
    <property type="entry name" value="C5_MeTfrase"/>
</dbReference>
<comment type="caution">
    <text evidence="6">The sequence shown here is derived from an EMBL/GenBank/DDBJ whole genome shotgun (WGS) entry which is preliminary data.</text>
</comment>
<keyword evidence="4 5" id="KW-0949">S-adenosyl-L-methionine</keyword>
<dbReference type="EMBL" id="JBANAX010000940">
    <property type="protein sequence ID" value="KAL1187775.1"/>
    <property type="molecule type" value="Genomic_DNA"/>
</dbReference>
<dbReference type="PANTHER" id="PTHR10629">
    <property type="entry name" value="CYTOSINE-SPECIFIC METHYLTRANSFERASE"/>
    <property type="match status" value="1"/>
</dbReference>
<gene>
    <name evidence="6" type="ORF">V5N11_005648</name>
</gene>
<name>A0ABD0YZ76_CARAN</name>
<dbReference type="Proteomes" id="UP001558713">
    <property type="component" value="Unassembled WGS sequence"/>
</dbReference>
<proteinExistence type="inferred from homology"/>
<dbReference type="PANTHER" id="PTHR10629:SF50">
    <property type="entry name" value="DNA (CYTOSINE-5)-METHYLTRANSFERASE CMT3"/>
    <property type="match status" value="1"/>
</dbReference>
<dbReference type="SUPFAM" id="SSF53335">
    <property type="entry name" value="S-adenosyl-L-methionine-dependent methyltransferases"/>
    <property type="match status" value="1"/>
</dbReference>
<dbReference type="Gene3D" id="3.40.50.150">
    <property type="entry name" value="Vaccinia Virus protein VP39"/>
    <property type="match status" value="1"/>
</dbReference>
<comment type="similarity">
    <text evidence="5">Belongs to the class I-like SAM-binding methyltransferase superfamily. C5-methyltransferase family.</text>
</comment>
<dbReference type="Pfam" id="PF00145">
    <property type="entry name" value="DNA_methylase"/>
    <property type="match status" value="1"/>
</dbReference>
<reference evidence="6 7" key="1">
    <citation type="submission" date="2024-04" db="EMBL/GenBank/DDBJ databases">
        <title>Genome assembly C_amara_ONT_v2.</title>
        <authorList>
            <person name="Yant L."/>
            <person name="Moore C."/>
            <person name="Slenker M."/>
        </authorList>
    </citation>
    <scope>NUCLEOTIDE SEQUENCE [LARGE SCALE GENOMIC DNA]</scope>
    <source>
        <tissue evidence="6">Leaf</tissue>
    </source>
</reference>
<dbReference type="GO" id="GO:0032259">
    <property type="term" value="P:methylation"/>
    <property type="evidence" value="ECO:0007669"/>
    <property type="project" value="UniProtKB-KW"/>
</dbReference>
<dbReference type="InterPro" id="IPR031303">
    <property type="entry name" value="C5_meth_CS"/>
</dbReference>
<dbReference type="GO" id="GO:0003886">
    <property type="term" value="F:DNA (cytosine-5-)-methyltransferase activity"/>
    <property type="evidence" value="ECO:0007669"/>
    <property type="project" value="UniProtKB-EC"/>
</dbReference>
<evidence type="ECO:0000256" key="4">
    <source>
        <dbReference type="ARBA" id="ARBA00022691"/>
    </source>
</evidence>